<keyword evidence="2" id="KW-1185">Reference proteome</keyword>
<name>A0A8B7YSS8_ACAPL</name>
<reference evidence="3" key="1">
    <citation type="submission" date="2025-08" db="UniProtKB">
        <authorList>
            <consortium name="RefSeq"/>
        </authorList>
    </citation>
    <scope>IDENTIFICATION</scope>
</reference>
<evidence type="ECO:0000256" key="1">
    <source>
        <dbReference type="SAM" id="MobiDB-lite"/>
    </source>
</evidence>
<dbReference type="InterPro" id="IPR037690">
    <property type="entry name" value="FAM204A"/>
</dbReference>
<dbReference type="GeneID" id="110981278"/>
<protein>
    <submittedName>
        <fullName evidence="3">Protein FAM204A-like isoform X1</fullName>
    </submittedName>
</protein>
<feature type="compositionally biased region" description="Basic and acidic residues" evidence="1">
    <location>
        <begin position="127"/>
        <end position="140"/>
    </location>
</feature>
<gene>
    <name evidence="3" type="primary">LOC110981278</name>
</gene>
<dbReference type="KEGG" id="aplc:110981278"/>
<dbReference type="OrthoDB" id="2418792at2759"/>
<feature type="compositionally biased region" description="Basic residues" evidence="1">
    <location>
        <begin position="79"/>
        <end position="89"/>
    </location>
</feature>
<sequence>MWSAVPDIDDLSSGSGSDGEKSAKSEDAVSCDNRDAEASNGSCSNSNIAPPRGVSNQHWQTFYKLKRRREESKQSHFQNRPKKQRKKHRALVDQEDACSPDTAQPSSSSASSPPQGAGESKLPNLESPEKKSTPTPEQQEHWDNLKKHLNVNDHIYQGIDHGQYNRHKSGLEKQVDKAVEEGSFEEAEKLSDQLATRDLACKIAKSVDARDYLKWKEGEEAKRKARKRKKKLNWVFEAKERWQMKGNM</sequence>
<evidence type="ECO:0000313" key="3">
    <source>
        <dbReference type="RefSeq" id="XP_022094421.1"/>
    </source>
</evidence>
<dbReference type="AlphaFoldDB" id="A0A8B7YSS8"/>
<proteinExistence type="predicted"/>
<feature type="compositionally biased region" description="Basic and acidic residues" evidence="1">
    <location>
        <begin position="18"/>
        <end position="37"/>
    </location>
</feature>
<feature type="compositionally biased region" description="Polar residues" evidence="1">
    <location>
        <begin position="39"/>
        <end position="60"/>
    </location>
</feature>
<dbReference type="PANTHER" id="PTHR14386">
    <property type="entry name" value="PROTEIN FAM204A"/>
    <property type="match status" value="1"/>
</dbReference>
<dbReference type="Proteomes" id="UP000694845">
    <property type="component" value="Unplaced"/>
</dbReference>
<evidence type="ECO:0000313" key="2">
    <source>
        <dbReference type="Proteomes" id="UP000694845"/>
    </source>
</evidence>
<dbReference type="PANTHER" id="PTHR14386:SF2">
    <property type="entry name" value="PROTEIN FAM204A"/>
    <property type="match status" value="1"/>
</dbReference>
<accession>A0A8B7YSS8</accession>
<feature type="compositionally biased region" description="Low complexity" evidence="1">
    <location>
        <begin position="103"/>
        <end position="118"/>
    </location>
</feature>
<dbReference type="RefSeq" id="XP_022094421.1">
    <property type="nucleotide sequence ID" value="XM_022238729.1"/>
</dbReference>
<feature type="region of interest" description="Disordered" evidence="1">
    <location>
        <begin position="1"/>
        <end position="140"/>
    </location>
</feature>
<organism evidence="2 3">
    <name type="scientific">Acanthaster planci</name>
    <name type="common">Crown-of-thorns starfish</name>
    <dbReference type="NCBI Taxonomy" id="133434"/>
    <lineage>
        <taxon>Eukaryota</taxon>
        <taxon>Metazoa</taxon>
        <taxon>Echinodermata</taxon>
        <taxon>Eleutherozoa</taxon>
        <taxon>Asterozoa</taxon>
        <taxon>Asteroidea</taxon>
        <taxon>Valvatacea</taxon>
        <taxon>Valvatida</taxon>
        <taxon>Acanthasteridae</taxon>
        <taxon>Acanthaster</taxon>
    </lineage>
</organism>